<keyword evidence="8" id="KW-0408">Iron</keyword>
<evidence type="ECO:0000256" key="3">
    <source>
        <dbReference type="ARBA" id="ARBA00022833"/>
    </source>
</evidence>
<dbReference type="GO" id="GO:0045892">
    <property type="term" value="P:negative regulation of DNA-templated transcription"/>
    <property type="evidence" value="ECO:0007669"/>
    <property type="project" value="TreeGrafter"/>
</dbReference>
<feature type="binding site" evidence="7">
    <location>
        <position position="123"/>
    </location>
    <ligand>
        <name>Zn(2+)</name>
        <dbReference type="ChEBI" id="CHEBI:29105"/>
    </ligand>
</feature>
<evidence type="ECO:0000256" key="6">
    <source>
        <dbReference type="ARBA" id="ARBA00023163"/>
    </source>
</evidence>
<comment type="cofactor">
    <cofactor evidence="8">
        <name>Mn(2+)</name>
        <dbReference type="ChEBI" id="CHEBI:29035"/>
    </cofactor>
    <cofactor evidence="8">
        <name>Fe(2+)</name>
        <dbReference type="ChEBI" id="CHEBI:29033"/>
    </cofactor>
    <text evidence="8">Binds 1 Mn(2+) or Fe(2+) ion per subunit.</text>
</comment>
<feature type="binding site" evidence="7">
    <location>
        <position position="84"/>
    </location>
    <ligand>
        <name>Zn(2+)</name>
        <dbReference type="ChEBI" id="CHEBI:29105"/>
    </ligand>
</feature>
<dbReference type="GO" id="GO:0008270">
    <property type="term" value="F:zinc ion binding"/>
    <property type="evidence" value="ECO:0007669"/>
    <property type="project" value="TreeGrafter"/>
</dbReference>
<dbReference type="SUPFAM" id="SSF46785">
    <property type="entry name" value="Winged helix' DNA-binding domain"/>
    <property type="match status" value="1"/>
</dbReference>
<dbReference type="STRING" id="937777.Deipe_3135"/>
<dbReference type="GO" id="GO:1900376">
    <property type="term" value="P:regulation of secondary metabolite biosynthetic process"/>
    <property type="evidence" value="ECO:0007669"/>
    <property type="project" value="TreeGrafter"/>
</dbReference>
<keyword evidence="4" id="KW-0805">Transcription regulation</keyword>
<feature type="binding site" evidence="7">
    <location>
        <position position="120"/>
    </location>
    <ligand>
        <name>Zn(2+)</name>
        <dbReference type="ChEBI" id="CHEBI:29105"/>
    </ligand>
</feature>
<evidence type="ECO:0000313" key="9">
    <source>
        <dbReference type="EMBL" id="AFZ68581.1"/>
    </source>
</evidence>
<evidence type="ECO:0000256" key="8">
    <source>
        <dbReference type="PIRSR" id="PIRSR602481-2"/>
    </source>
</evidence>
<keyword evidence="7" id="KW-0479">Metal-binding</keyword>
<evidence type="ECO:0000256" key="4">
    <source>
        <dbReference type="ARBA" id="ARBA00023015"/>
    </source>
</evidence>
<comment type="cofactor">
    <cofactor evidence="7">
        <name>Zn(2+)</name>
        <dbReference type="ChEBI" id="CHEBI:29105"/>
    </cofactor>
    <text evidence="7">Binds 1 zinc ion per subunit.</text>
</comment>
<dbReference type="PANTHER" id="PTHR33202">
    <property type="entry name" value="ZINC UPTAKE REGULATION PROTEIN"/>
    <property type="match status" value="1"/>
</dbReference>
<evidence type="ECO:0000256" key="5">
    <source>
        <dbReference type="ARBA" id="ARBA00023125"/>
    </source>
</evidence>
<proteinExistence type="inferred from homology"/>
<reference evidence="10" key="1">
    <citation type="submission" date="2012-03" db="EMBL/GenBank/DDBJ databases">
        <title>Complete sequence of chromosome of Deinococcus peraridilitoris DSM 19664.</title>
        <authorList>
            <person name="Lucas S."/>
            <person name="Copeland A."/>
            <person name="Lapidus A."/>
            <person name="Glavina del Rio T."/>
            <person name="Dalin E."/>
            <person name="Tice H."/>
            <person name="Bruce D."/>
            <person name="Goodwin L."/>
            <person name="Pitluck S."/>
            <person name="Peters L."/>
            <person name="Mikhailova N."/>
            <person name="Lu M."/>
            <person name="Kyrpides N."/>
            <person name="Mavromatis K."/>
            <person name="Ivanova N."/>
            <person name="Brettin T."/>
            <person name="Detter J.C."/>
            <person name="Han C."/>
            <person name="Larimer F."/>
            <person name="Land M."/>
            <person name="Hauser L."/>
            <person name="Markowitz V."/>
            <person name="Cheng J.-F."/>
            <person name="Hugenholtz P."/>
            <person name="Woyke T."/>
            <person name="Wu D."/>
            <person name="Pukall R."/>
            <person name="Steenblock K."/>
            <person name="Brambilla E."/>
            <person name="Klenk H.-P."/>
            <person name="Eisen J.A."/>
        </authorList>
    </citation>
    <scope>NUCLEOTIDE SEQUENCE [LARGE SCALE GENOMIC DNA]</scope>
    <source>
        <strain evidence="10">DSM 19664 / LMG 22246 / CIP 109416 / KR-200</strain>
    </source>
</reference>
<evidence type="ECO:0000256" key="2">
    <source>
        <dbReference type="ARBA" id="ARBA00022491"/>
    </source>
</evidence>
<dbReference type="Gene3D" id="3.30.1490.190">
    <property type="match status" value="1"/>
</dbReference>
<dbReference type="HOGENOM" id="CLU_096072_5_1_0"/>
<organism evidence="9 10">
    <name type="scientific">Deinococcus peraridilitoris (strain DSM 19664 / LMG 22246 / CIP 109416 / KR-200)</name>
    <dbReference type="NCBI Taxonomy" id="937777"/>
    <lineage>
        <taxon>Bacteria</taxon>
        <taxon>Thermotogati</taxon>
        <taxon>Deinococcota</taxon>
        <taxon>Deinococci</taxon>
        <taxon>Deinococcales</taxon>
        <taxon>Deinococcaceae</taxon>
        <taxon>Deinococcus</taxon>
    </lineage>
</organism>
<dbReference type="CDD" id="cd07153">
    <property type="entry name" value="Fur_like"/>
    <property type="match status" value="1"/>
</dbReference>
<dbReference type="Pfam" id="PF01475">
    <property type="entry name" value="FUR"/>
    <property type="match status" value="1"/>
</dbReference>
<dbReference type="PANTHER" id="PTHR33202:SF22">
    <property type="entry name" value="HYDROGEN PEROXIDE SENSITIVE REPRESSOR"/>
    <property type="match status" value="1"/>
</dbReference>
<evidence type="ECO:0000313" key="10">
    <source>
        <dbReference type="Proteomes" id="UP000010467"/>
    </source>
</evidence>
<evidence type="ECO:0000256" key="1">
    <source>
        <dbReference type="ARBA" id="ARBA00007957"/>
    </source>
</evidence>
<dbReference type="InterPro" id="IPR036390">
    <property type="entry name" value="WH_DNA-bd_sf"/>
</dbReference>
<dbReference type="RefSeq" id="WP_015236879.1">
    <property type="nucleotide sequence ID" value="NC_019793.1"/>
</dbReference>
<gene>
    <name evidence="9" type="ordered locus">Deipe_3135</name>
</gene>
<dbReference type="AlphaFoldDB" id="L0A403"/>
<dbReference type="eggNOG" id="COG0735">
    <property type="taxonomic scope" value="Bacteria"/>
</dbReference>
<feature type="binding site" evidence="8">
    <location>
        <position position="112"/>
    </location>
    <ligand>
        <name>Fe cation</name>
        <dbReference type="ChEBI" id="CHEBI:24875"/>
    </ligand>
</feature>
<evidence type="ECO:0000256" key="7">
    <source>
        <dbReference type="PIRSR" id="PIRSR602481-1"/>
    </source>
</evidence>
<dbReference type="Gene3D" id="1.10.10.10">
    <property type="entry name" value="Winged helix-like DNA-binding domain superfamily/Winged helix DNA-binding domain"/>
    <property type="match status" value="1"/>
</dbReference>
<dbReference type="Proteomes" id="UP000010467">
    <property type="component" value="Chromosome"/>
</dbReference>
<accession>L0A403</accession>
<dbReference type="EMBL" id="CP003382">
    <property type="protein sequence ID" value="AFZ68581.1"/>
    <property type="molecule type" value="Genomic_DNA"/>
</dbReference>
<keyword evidence="3 7" id="KW-0862">Zinc</keyword>
<feature type="binding site" evidence="7">
    <location>
        <position position="81"/>
    </location>
    <ligand>
        <name>Zn(2+)</name>
        <dbReference type="ChEBI" id="CHEBI:29105"/>
    </ligand>
</feature>
<dbReference type="OrthoDB" id="8659436at2"/>
<keyword evidence="5" id="KW-0238">DNA-binding</keyword>
<dbReference type="InterPro" id="IPR002481">
    <property type="entry name" value="FUR"/>
</dbReference>
<dbReference type="GO" id="GO:0000976">
    <property type="term" value="F:transcription cis-regulatory region binding"/>
    <property type="evidence" value="ECO:0007669"/>
    <property type="project" value="TreeGrafter"/>
</dbReference>
<feature type="binding site" evidence="8">
    <location>
        <position position="75"/>
    </location>
    <ligand>
        <name>Fe cation</name>
        <dbReference type="ChEBI" id="CHEBI:24875"/>
    </ligand>
</feature>
<sequence>MTQRQTRQRDAILRVLEGAPGPLSVPELLERAQEELPALGIATVYRTLKLLQEDGRVRALSLDGESRFERADLGHHHHFACRKCGGVFDLALCPVSLPSGTVYPGGFVVEAHEVTLYGLCPRCAA</sequence>
<comment type="similarity">
    <text evidence="1">Belongs to the Fur family.</text>
</comment>
<dbReference type="KEGG" id="dpd:Deipe_3135"/>
<name>L0A403_DEIPD</name>
<dbReference type="InterPro" id="IPR036388">
    <property type="entry name" value="WH-like_DNA-bd_sf"/>
</dbReference>
<protein>
    <submittedName>
        <fullName evidence="9">Fe2+/Zn2+ uptake regulation protein</fullName>
    </submittedName>
</protein>
<dbReference type="GO" id="GO:0003700">
    <property type="term" value="F:DNA-binding transcription factor activity"/>
    <property type="evidence" value="ECO:0007669"/>
    <property type="project" value="InterPro"/>
</dbReference>
<keyword evidence="10" id="KW-1185">Reference proteome</keyword>
<dbReference type="InterPro" id="IPR043135">
    <property type="entry name" value="Fur_C"/>
</dbReference>
<keyword evidence="2" id="KW-0678">Repressor</keyword>
<dbReference type="PATRIC" id="fig|937777.3.peg.3147"/>
<keyword evidence="6" id="KW-0804">Transcription</keyword>